<reference evidence="1" key="1">
    <citation type="submission" date="2020-05" db="EMBL/GenBank/DDBJ databases">
        <authorList>
            <person name="Chiriac C."/>
            <person name="Salcher M."/>
            <person name="Ghai R."/>
            <person name="Kavagutti S V."/>
        </authorList>
    </citation>
    <scope>NUCLEOTIDE SEQUENCE</scope>
</reference>
<dbReference type="InterPro" id="IPR051532">
    <property type="entry name" value="Ester_Hydrolysis_Enzymes"/>
</dbReference>
<name>A0A6J7H7T7_9ZZZZ</name>
<dbReference type="EMBL" id="CAFBMS010000024">
    <property type="protein sequence ID" value="CAB4915644.1"/>
    <property type="molecule type" value="Genomic_DNA"/>
</dbReference>
<accession>A0A6J7H7T7</accession>
<proteinExistence type="predicted"/>
<evidence type="ECO:0000313" key="1">
    <source>
        <dbReference type="EMBL" id="CAB4915644.1"/>
    </source>
</evidence>
<dbReference type="SUPFAM" id="SSF52266">
    <property type="entry name" value="SGNH hydrolase"/>
    <property type="match status" value="1"/>
</dbReference>
<dbReference type="InterPro" id="IPR036514">
    <property type="entry name" value="SGNH_hydro_sf"/>
</dbReference>
<dbReference type="PANTHER" id="PTHR30383">
    <property type="entry name" value="THIOESTERASE 1/PROTEASE 1/LYSOPHOSPHOLIPASE L1"/>
    <property type="match status" value="1"/>
</dbReference>
<dbReference type="AlphaFoldDB" id="A0A6J7H7T7"/>
<dbReference type="Gene3D" id="3.40.50.1110">
    <property type="entry name" value="SGNH hydrolase"/>
    <property type="match status" value="1"/>
</dbReference>
<dbReference type="CDD" id="cd00229">
    <property type="entry name" value="SGNH_hydrolase"/>
    <property type="match status" value="1"/>
</dbReference>
<gene>
    <name evidence="1" type="ORF">UFOPK3614_00571</name>
</gene>
<sequence>MYSRKLRIDRNFSSVTGPGSRPSKPTYLQPRNVPYTWHNPYDFAMKIRAVLVLALCSAFSFTSLQAYSNVPPKPAAKCSKVGVTQTFNKKKYTCIKSKEKLIFNKGVPISQSSAPISPAKFSQLASAAMQDSTMQVPTVETNRPVKIVTGSASDYKNFLQAASADVFYFNGPTPLIETNGNHAGARSLVTLDNRSVYKSKAALPPWGVTFSFDIKDPQGRFVVVTSAVGNVGPGFANDASTWRLAFKRNGEAWKYQNIEGINHNSPGKKFYDLVSLGSAGSYSIQLQFTSNITFYGLGLHDSLDSISKIKNDGRLRVLLFGDSWTFPILNDDKLHSQFDGYPTILSWLTGWNIIAAGVPGQGYLAPSAGETYKDRIVRDVIPTNPAVVILTGSPNDHNPAYKFTAEQIAEEVANVIKSLKSANPNILIILATTFDGNPNDAAQYKIQAKKLNVPILDFTNNKDFDWSNKVNLVQGHPSVIGSQVLARDLLELIARIQ</sequence>
<protein>
    <submittedName>
        <fullName evidence="1">Unannotated protein</fullName>
    </submittedName>
</protein>
<organism evidence="1">
    <name type="scientific">freshwater metagenome</name>
    <dbReference type="NCBI Taxonomy" id="449393"/>
    <lineage>
        <taxon>unclassified sequences</taxon>
        <taxon>metagenomes</taxon>
        <taxon>ecological metagenomes</taxon>
    </lineage>
</organism>